<evidence type="ECO:0000313" key="2">
    <source>
        <dbReference type="EMBL" id="MBB4566267.1"/>
    </source>
</evidence>
<dbReference type="InterPro" id="IPR029058">
    <property type="entry name" value="AB_hydrolase_fold"/>
</dbReference>
<reference evidence="2 3" key="1">
    <citation type="submission" date="2020-08" db="EMBL/GenBank/DDBJ databases">
        <title>Genomic Encyclopedia of Type Strains, Phase IV (KMG-V): Genome sequencing to study the core and pangenomes of soil and plant-associated prokaryotes.</title>
        <authorList>
            <person name="Whitman W."/>
        </authorList>
    </citation>
    <scope>NUCLEOTIDE SEQUENCE [LARGE SCALE GENOMIC DNA]</scope>
    <source>
        <strain evidence="2 3">SEMIA 492</strain>
    </source>
</reference>
<feature type="domain" description="Dienelactone hydrolase" evidence="1">
    <location>
        <begin position="77"/>
        <end position="183"/>
    </location>
</feature>
<dbReference type="RefSeq" id="WP_028751944.1">
    <property type="nucleotide sequence ID" value="NZ_JACIIG010000001.1"/>
</dbReference>
<sequence>MTDTTYVHRVKPGAPGKPILFTFHGTGGDENQFFDFGSRLLPEATIVSPRGDVSEYGAARFFRRTGEGVYDMADLARATEKMAAYVKSLAVDHGASQVLGLGFSNGANILANVLIEHGDLFDAAVLMHPLIPFQPRDNAKLDGGRVLITAGERDPISPAPVTKALADYFTRQNAEVTLDWHPGGHDIRPNEIEAIRRFFAPYIDV</sequence>
<dbReference type="GO" id="GO:0016787">
    <property type="term" value="F:hydrolase activity"/>
    <property type="evidence" value="ECO:0007669"/>
    <property type="project" value="InterPro"/>
</dbReference>
<dbReference type="Gene3D" id="3.40.50.1820">
    <property type="entry name" value="alpha/beta hydrolase"/>
    <property type="match status" value="1"/>
</dbReference>
<gene>
    <name evidence="2" type="ORF">GGE60_000355</name>
</gene>
<dbReference type="AlphaFoldDB" id="A0A7W7EII5"/>
<dbReference type="OrthoDB" id="9796570at2"/>
<dbReference type="SUPFAM" id="SSF53474">
    <property type="entry name" value="alpha/beta-Hydrolases"/>
    <property type="match status" value="1"/>
</dbReference>
<dbReference type="Pfam" id="PF01738">
    <property type="entry name" value="DLH"/>
    <property type="match status" value="1"/>
</dbReference>
<keyword evidence="3" id="KW-1185">Reference proteome</keyword>
<evidence type="ECO:0000313" key="3">
    <source>
        <dbReference type="Proteomes" id="UP000543836"/>
    </source>
</evidence>
<dbReference type="InterPro" id="IPR002925">
    <property type="entry name" value="Dienelactn_hydro"/>
</dbReference>
<protein>
    <submittedName>
        <fullName evidence="2">Phospholipase/carboxylesterase</fullName>
    </submittedName>
</protein>
<comment type="caution">
    <text evidence="2">The sequence shown here is derived from an EMBL/GenBank/DDBJ whole genome shotgun (WGS) entry which is preliminary data.</text>
</comment>
<evidence type="ECO:0000259" key="1">
    <source>
        <dbReference type="Pfam" id="PF01738"/>
    </source>
</evidence>
<proteinExistence type="predicted"/>
<organism evidence="2 3">
    <name type="scientific">Rhizobium leucaenae</name>
    <dbReference type="NCBI Taxonomy" id="29450"/>
    <lineage>
        <taxon>Bacteria</taxon>
        <taxon>Pseudomonadati</taxon>
        <taxon>Pseudomonadota</taxon>
        <taxon>Alphaproteobacteria</taxon>
        <taxon>Hyphomicrobiales</taxon>
        <taxon>Rhizobiaceae</taxon>
        <taxon>Rhizobium/Agrobacterium group</taxon>
        <taxon>Rhizobium</taxon>
    </lineage>
</organism>
<dbReference type="EMBL" id="JACIIG010000001">
    <property type="protein sequence ID" value="MBB4566267.1"/>
    <property type="molecule type" value="Genomic_DNA"/>
</dbReference>
<name>A0A7W7EII5_9HYPH</name>
<accession>A0A7W7EII5</accession>
<dbReference type="Proteomes" id="UP000543836">
    <property type="component" value="Unassembled WGS sequence"/>
</dbReference>